<gene>
    <name evidence="7" type="ORF">DFR30_2388</name>
</gene>
<evidence type="ECO:0000256" key="2">
    <source>
        <dbReference type="ARBA" id="ARBA00023136"/>
    </source>
</evidence>
<feature type="domain" description="OmpA-like" evidence="6">
    <location>
        <begin position="343"/>
        <end position="460"/>
    </location>
</feature>
<keyword evidence="5" id="KW-0732">Signal</keyword>
<keyword evidence="3" id="KW-0998">Cell outer membrane</keyword>
<reference evidence="7 8" key="1">
    <citation type="submission" date="2019-03" db="EMBL/GenBank/DDBJ databases">
        <title>Genomic Encyclopedia of Type Strains, Phase IV (KMG-IV): sequencing the most valuable type-strain genomes for metagenomic binning, comparative biology and taxonomic classification.</title>
        <authorList>
            <person name="Goeker M."/>
        </authorList>
    </citation>
    <scope>NUCLEOTIDE SEQUENCE [LARGE SCALE GENOMIC DNA]</scope>
    <source>
        <strain evidence="7 8">DSM 19610</strain>
    </source>
</reference>
<sequence>MLKNLIRISTGLFIAVLLTACASTPKLSNEQVLEQNEQIAQLDKALQDARAQGADYLAPDGYKTVSGYLDQAIEEAAGGRDEAANSSARLGLNSMKKLNSDTEKSKDLLREVLAARERALDAGAATVLTKDTSEQETELRKTAAMVERGRLEDVKKRRPKLIAGYERLELLSLKEGTMDTAKTALEKARENGAAKYAPKTYKLASEELNLALSVLDADRTKTEKANTHASRAKWLAERSIVITELIKDFKRRDYTDEEVLLWYQAQLGEVATPLGKELPFNRDNREVVIGLRNSIEELIKQRDETAIASSQYEQELSLTEEQKRSIAKVESMFSPNEASVYQQRKNVLIAAHGFRFPPGGSELEADNFALLNKIIQAVKTFPNSMIKVSGHTDSTGSDALNLKLSEERATKVARFLTEVGGIDAGRISVYGYGESRPVASNDTPEGRSANRRVEILIENP</sequence>
<dbReference type="OrthoDB" id="9782229at2"/>
<evidence type="ECO:0000256" key="4">
    <source>
        <dbReference type="PROSITE-ProRule" id="PRU00473"/>
    </source>
</evidence>
<dbReference type="InterPro" id="IPR006665">
    <property type="entry name" value="OmpA-like"/>
</dbReference>
<comment type="subcellular location">
    <subcellularLocation>
        <location evidence="1">Cell outer membrane</location>
    </subcellularLocation>
</comment>
<dbReference type="AlphaFoldDB" id="A0A4R1HAV4"/>
<dbReference type="InterPro" id="IPR050330">
    <property type="entry name" value="Bact_OuterMem_StrucFunc"/>
</dbReference>
<dbReference type="RefSeq" id="WP_132973461.1">
    <property type="nucleotide sequence ID" value="NZ_SMFX01000001.1"/>
</dbReference>
<dbReference type="PROSITE" id="PS51257">
    <property type="entry name" value="PROKAR_LIPOPROTEIN"/>
    <property type="match status" value="1"/>
</dbReference>
<dbReference type="GO" id="GO:0009279">
    <property type="term" value="C:cell outer membrane"/>
    <property type="evidence" value="ECO:0007669"/>
    <property type="project" value="UniProtKB-SubCell"/>
</dbReference>
<keyword evidence="2 4" id="KW-0472">Membrane</keyword>
<dbReference type="InterPro" id="IPR006690">
    <property type="entry name" value="OMPA-like_CS"/>
</dbReference>
<dbReference type="PANTHER" id="PTHR30329:SF21">
    <property type="entry name" value="LIPOPROTEIN YIAD-RELATED"/>
    <property type="match status" value="1"/>
</dbReference>
<dbReference type="InterPro" id="IPR025511">
    <property type="entry name" value="DUF4398"/>
</dbReference>
<evidence type="ECO:0000313" key="7">
    <source>
        <dbReference type="EMBL" id="TCK19094.1"/>
    </source>
</evidence>
<feature type="chain" id="PRO_5020515140" evidence="5">
    <location>
        <begin position="23"/>
        <end position="460"/>
    </location>
</feature>
<evidence type="ECO:0000313" key="8">
    <source>
        <dbReference type="Proteomes" id="UP000295707"/>
    </source>
</evidence>
<keyword evidence="8" id="KW-1185">Reference proteome</keyword>
<dbReference type="Proteomes" id="UP000295707">
    <property type="component" value="Unassembled WGS sequence"/>
</dbReference>
<evidence type="ECO:0000256" key="5">
    <source>
        <dbReference type="SAM" id="SignalP"/>
    </source>
</evidence>
<dbReference type="Pfam" id="PF00691">
    <property type="entry name" value="OmpA"/>
    <property type="match status" value="1"/>
</dbReference>
<dbReference type="SUPFAM" id="SSF103088">
    <property type="entry name" value="OmpA-like"/>
    <property type="match status" value="1"/>
</dbReference>
<accession>A0A4R1HAV4</accession>
<comment type="caution">
    <text evidence="7">The sequence shown here is derived from an EMBL/GenBank/DDBJ whole genome shotgun (WGS) entry which is preliminary data.</text>
</comment>
<evidence type="ECO:0000259" key="6">
    <source>
        <dbReference type="PROSITE" id="PS51123"/>
    </source>
</evidence>
<dbReference type="PROSITE" id="PS51123">
    <property type="entry name" value="OMPA_2"/>
    <property type="match status" value="1"/>
</dbReference>
<dbReference type="EMBL" id="SMFX01000001">
    <property type="protein sequence ID" value="TCK19094.1"/>
    <property type="molecule type" value="Genomic_DNA"/>
</dbReference>
<proteinExistence type="predicted"/>
<dbReference type="Pfam" id="PF14346">
    <property type="entry name" value="DUF4398"/>
    <property type="match status" value="1"/>
</dbReference>
<dbReference type="PANTHER" id="PTHR30329">
    <property type="entry name" value="STATOR ELEMENT OF FLAGELLAR MOTOR COMPLEX"/>
    <property type="match status" value="1"/>
</dbReference>
<evidence type="ECO:0000256" key="1">
    <source>
        <dbReference type="ARBA" id="ARBA00004442"/>
    </source>
</evidence>
<dbReference type="PRINTS" id="PR01021">
    <property type="entry name" value="OMPADOMAIN"/>
</dbReference>
<dbReference type="InterPro" id="IPR006664">
    <property type="entry name" value="OMP_bac"/>
</dbReference>
<dbReference type="CDD" id="cd07185">
    <property type="entry name" value="OmpA_C-like"/>
    <property type="match status" value="1"/>
</dbReference>
<dbReference type="Gene3D" id="3.30.1330.60">
    <property type="entry name" value="OmpA-like domain"/>
    <property type="match status" value="1"/>
</dbReference>
<organism evidence="7 8">
    <name type="scientific">Thiogranum longum</name>
    <dbReference type="NCBI Taxonomy" id="1537524"/>
    <lineage>
        <taxon>Bacteria</taxon>
        <taxon>Pseudomonadati</taxon>
        <taxon>Pseudomonadota</taxon>
        <taxon>Gammaproteobacteria</taxon>
        <taxon>Chromatiales</taxon>
        <taxon>Ectothiorhodospiraceae</taxon>
        <taxon>Thiogranum</taxon>
    </lineage>
</organism>
<dbReference type="InterPro" id="IPR036737">
    <property type="entry name" value="OmpA-like_sf"/>
</dbReference>
<feature type="signal peptide" evidence="5">
    <location>
        <begin position="1"/>
        <end position="22"/>
    </location>
</feature>
<dbReference type="PROSITE" id="PS01068">
    <property type="entry name" value="OMPA_1"/>
    <property type="match status" value="1"/>
</dbReference>
<name>A0A4R1HAV4_9GAMM</name>
<evidence type="ECO:0000256" key="3">
    <source>
        <dbReference type="ARBA" id="ARBA00023237"/>
    </source>
</evidence>
<protein>
    <submittedName>
        <fullName evidence="7">OmpA family protein</fullName>
    </submittedName>
</protein>